<protein>
    <submittedName>
        <fullName evidence="1">Uncharacterized protein</fullName>
    </submittedName>
</protein>
<dbReference type="EMBL" id="BSNJ01000002">
    <property type="protein sequence ID" value="GLQ20386.1"/>
    <property type="molecule type" value="Genomic_DNA"/>
</dbReference>
<reference evidence="1" key="2">
    <citation type="submission" date="2023-01" db="EMBL/GenBank/DDBJ databases">
        <title>Draft genome sequence of Algimonas porphyrae strain NBRC 108216.</title>
        <authorList>
            <person name="Sun Q."/>
            <person name="Mori K."/>
        </authorList>
    </citation>
    <scope>NUCLEOTIDE SEQUENCE</scope>
    <source>
        <strain evidence="1">NBRC 108216</strain>
    </source>
</reference>
<accession>A0ABQ5UYW3</accession>
<name>A0ABQ5UYW3_9PROT</name>
<dbReference type="Proteomes" id="UP001161390">
    <property type="component" value="Unassembled WGS sequence"/>
</dbReference>
<organism evidence="1 2">
    <name type="scientific">Algimonas porphyrae</name>
    <dbReference type="NCBI Taxonomy" id="1128113"/>
    <lineage>
        <taxon>Bacteria</taxon>
        <taxon>Pseudomonadati</taxon>
        <taxon>Pseudomonadota</taxon>
        <taxon>Alphaproteobacteria</taxon>
        <taxon>Maricaulales</taxon>
        <taxon>Robiginitomaculaceae</taxon>
        <taxon>Algimonas</taxon>
    </lineage>
</organism>
<keyword evidence="2" id="KW-1185">Reference proteome</keyword>
<comment type="caution">
    <text evidence="1">The sequence shown here is derived from an EMBL/GenBank/DDBJ whole genome shotgun (WGS) entry which is preliminary data.</text>
</comment>
<evidence type="ECO:0000313" key="1">
    <source>
        <dbReference type="EMBL" id="GLQ20386.1"/>
    </source>
</evidence>
<reference evidence="1" key="1">
    <citation type="journal article" date="2014" name="Int. J. Syst. Evol. Microbiol.">
        <title>Complete genome of a new Firmicutes species belonging to the dominant human colonic microbiota ('Ruminococcus bicirculans') reveals two chromosomes and a selective capacity to utilize plant glucans.</title>
        <authorList>
            <consortium name="NISC Comparative Sequencing Program"/>
            <person name="Wegmann U."/>
            <person name="Louis P."/>
            <person name="Goesmann A."/>
            <person name="Henrissat B."/>
            <person name="Duncan S.H."/>
            <person name="Flint H.J."/>
        </authorList>
    </citation>
    <scope>NUCLEOTIDE SEQUENCE</scope>
    <source>
        <strain evidence="1">NBRC 108216</strain>
    </source>
</reference>
<dbReference type="RefSeq" id="WP_284370904.1">
    <property type="nucleotide sequence ID" value="NZ_BSNJ01000002.1"/>
</dbReference>
<evidence type="ECO:0000313" key="2">
    <source>
        <dbReference type="Proteomes" id="UP001161390"/>
    </source>
</evidence>
<sequence length="60" mass="6441">MANQTFEVKRAHIGDRAYAAGEERSANPAEVSHLVPQTLVLKRAAKPKNKAAKAAKNKAS</sequence>
<gene>
    <name evidence="1" type="ORF">GCM10007854_13410</name>
</gene>
<proteinExistence type="predicted"/>